<sequence>MGVTEMVEKMLGCMPLALCDVNSDGKNLVHLAVENRQRHVYLFLQGNMYQIGESVFRQTDLQGNSALHLAATLNGSPLWSAQGPASQMQREIEWFQDLVNYVNEEGISPLHLLASKPFAFRSGNHLSLLDKIIYHCIFVDELKAELFHPQPLPKSTSEDEKNPKYPENYQACINFFGLLQKAIGVVTFRRNALKGQADAKNIGAEHQGNSGQEIVVLEVAENPRAEHQGFTVIKKVRDKKEKNVWSFQIMNELLECASMYKYEDNAKNPNLSHAYEDDDTRKQHGEGLSPPLKQHGEGEGKNPKSAKTETPVLIAAKNGVTEIVEKILELFPVAIHDMNSDKKNIVLLAAENRQHHVYKLLLNIGKISKESVFRKVDNNGNSALHLAATLGAYWPWLVSGATLQMKWEIRWYEFVKNSIHPDFFTRYNNDGQTAEDVFREKHRELAKQGSEWLTKTSEICSVAATVVTTVAFATSATVPGGLEQKTGAPTFLGQPAFFVFAFSSLAALCFSACLSRSASPMQSQGQGKTHLGGVEDLAGSKICLRWILSSLYGEGMRRPSWNKSQAIQQVISLKALLETPSDSEAGDRAGPRKKLYIPRPEIPHRVPLASAATEKGTGDDSRICVSAEESVPYRRQDPPNSDFSGDMPGRIASAVDNDSVSPRTTGCATKGPIGQMTIFYCGKVNVYDDVPHDKAQALMQLAASPLHLPQDAPCDGITALRPNACHLQHASVQVGPSSPMAIFQTLQTVKMTENSQLLKEESNILHEDNLEGPTSRKESVRRYLEKRKDRFKSKRKVGMPSPPSLDIYLNHRAGDQILNEQSNRGDACSPSQPRPPQTPKRCSSVENMTKNANLSAGLNYKDAEEH</sequence>
<dbReference type="Gene3D" id="1.25.40.20">
    <property type="entry name" value="Ankyrin repeat-containing domain"/>
    <property type="match status" value="2"/>
</dbReference>
<dbReference type="SUPFAM" id="SSF48403">
    <property type="entry name" value="Ankyrin repeat"/>
    <property type="match status" value="1"/>
</dbReference>
<feature type="compositionally biased region" description="Polar residues" evidence="1">
    <location>
        <begin position="840"/>
        <end position="856"/>
    </location>
</feature>
<comment type="caution">
    <text evidence="3">The sequence shown here is derived from an EMBL/GenBank/DDBJ whole genome shotgun (WGS) entry which is preliminary data.</text>
</comment>
<gene>
    <name evidence="3" type="ORF">L1049_003957</name>
</gene>
<name>A0AAP0WV95_LIQFO</name>
<keyword evidence="4" id="KW-1185">Reference proteome</keyword>
<dbReference type="InterPro" id="IPR026961">
    <property type="entry name" value="PGG_dom"/>
</dbReference>
<evidence type="ECO:0000313" key="4">
    <source>
        <dbReference type="Proteomes" id="UP001415857"/>
    </source>
</evidence>
<evidence type="ECO:0000313" key="3">
    <source>
        <dbReference type="EMBL" id="KAK9281064.1"/>
    </source>
</evidence>
<proteinExistence type="predicted"/>
<dbReference type="GO" id="GO:0016020">
    <property type="term" value="C:membrane"/>
    <property type="evidence" value="ECO:0007669"/>
    <property type="project" value="TreeGrafter"/>
</dbReference>
<feature type="region of interest" description="Disordered" evidence="1">
    <location>
        <begin position="821"/>
        <end position="866"/>
    </location>
</feature>
<dbReference type="PANTHER" id="PTHR24177:SF103">
    <property type="entry name" value="PGG DOMAIN-CONTAINING PROTEIN"/>
    <property type="match status" value="1"/>
</dbReference>
<dbReference type="InterPro" id="IPR010399">
    <property type="entry name" value="Tify_dom"/>
</dbReference>
<evidence type="ECO:0000256" key="1">
    <source>
        <dbReference type="SAM" id="MobiDB-lite"/>
    </source>
</evidence>
<dbReference type="Pfam" id="PF12796">
    <property type="entry name" value="Ank_2"/>
    <property type="match status" value="1"/>
</dbReference>
<organism evidence="3 4">
    <name type="scientific">Liquidambar formosana</name>
    <name type="common">Formosan gum</name>
    <dbReference type="NCBI Taxonomy" id="63359"/>
    <lineage>
        <taxon>Eukaryota</taxon>
        <taxon>Viridiplantae</taxon>
        <taxon>Streptophyta</taxon>
        <taxon>Embryophyta</taxon>
        <taxon>Tracheophyta</taxon>
        <taxon>Spermatophyta</taxon>
        <taxon>Magnoliopsida</taxon>
        <taxon>eudicotyledons</taxon>
        <taxon>Gunneridae</taxon>
        <taxon>Pentapetalae</taxon>
        <taxon>Saxifragales</taxon>
        <taxon>Altingiaceae</taxon>
        <taxon>Liquidambar</taxon>
    </lineage>
</organism>
<dbReference type="EMBL" id="JBBPBK010000007">
    <property type="protein sequence ID" value="KAK9281064.1"/>
    <property type="molecule type" value="Genomic_DNA"/>
</dbReference>
<reference evidence="3 4" key="1">
    <citation type="journal article" date="2024" name="Plant J.">
        <title>Genome sequences and population genomics reveal climatic adaptation and genomic divergence between two closely related sweetgum species.</title>
        <authorList>
            <person name="Xu W.Q."/>
            <person name="Ren C.Q."/>
            <person name="Zhang X.Y."/>
            <person name="Comes H.P."/>
            <person name="Liu X.H."/>
            <person name="Li Y.G."/>
            <person name="Kettle C.J."/>
            <person name="Jalonen R."/>
            <person name="Gaisberger H."/>
            <person name="Ma Y.Z."/>
            <person name="Qiu Y.X."/>
        </authorList>
    </citation>
    <scope>NUCLEOTIDE SEQUENCE [LARGE SCALE GENOMIC DNA]</scope>
    <source>
        <strain evidence="3">Hangzhou</strain>
    </source>
</reference>
<dbReference type="Pfam" id="PF06200">
    <property type="entry name" value="tify"/>
    <property type="match status" value="1"/>
</dbReference>
<feature type="region of interest" description="Disordered" evidence="1">
    <location>
        <begin position="606"/>
        <end position="646"/>
    </location>
</feature>
<accession>A0AAP0WV95</accession>
<dbReference type="Proteomes" id="UP001415857">
    <property type="component" value="Unassembled WGS sequence"/>
</dbReference>
<feature type="region of interest" description="Disordered" evidence="1">
    <location>
        <begin position="270"/>
        <end position="310"/>
    </location>
</feature>
<dbReference type="SMART" id="SM00248">
    <property type="entry name" value="ANK"/>
    <property type="match status" value="4"/>
</dbReference>
<protein>
    <recommendedName>
        <fullName evidence="2">Tify domain-containing protein</fullName>
    </recommendedName>
</protein>
<dbReference type="SMART" id="SM00979">
    <property type="entry name" value="TIFY"/>
    <property type="match status" value="1"/>
</dbReference>
<dbReference type="AlphaFoldDB" id="A0AAP0WV95"/>
<feature type="domain" description="Tify" evidence="2">
    <location>
        <begin position="669"/>
        <end position="704"/>
    </location>
</feature>
<evidence type="ECO:0000259" key="2">
    <source>
        <dbReference type="PROSITE" id="PS51320"/>
    </source>
</evidence>
<dbReference type="PANTHER" id="PTHR24177">
    <property type="entry name" value="CASKIN"/>
    <property type="match status" value="1"/>
</dbReference>
<dbReference type="InterPro" id="IPR036770">
    <property type="entry name" value="Ankyrin_rpt-contain_sf"/>
</dbReference>
<dbReference type="PROSITE" id="PS51320">
    <property type="entry name" value="TIFY"/>
    <property type="match status" value="1"/>
</dbReference>
<dbReference type="InterPro" id="IPR002110">
    <property type="entry name" value="Ankyrin_rpt"/>
</dbReference>
<dbReference type="Pfam" id="PF13962">
    <property type="entry name" value="PGG"/>
    <property type="match status" value="1"/>
</dbReference>